<dbReference type="Pfam" id="PF04851">
    <property type="entry name" value="ResIII"/>
    <property type="match status" value="1"/>
</dbReference>
<keyword evidence="1" id="KW-0812">Transmembrane</keyword>
<dbReference type="GO" id="GO:0016787">
    <property type="term" value="F:hydrolase activity"/>
    <property type="evidence" value="ECO:0007669"/>
    <property type="project" value="InterPro"/>
</dbReference>
<evidence type="ECO:0000259" key="2">
    <source>
        <dbReference type="Pfam" id="PF04851"/>
    </source>
</evidence>
<keyword evidence="1" id="KW-0472">Membrane</keyword>
<name>X1BFV1_9ZZZZ</name>
<organism evidence="3">
    <name type="scientific">marine sediment metagenome</name>
    <dbReference type="NCBI Taxonomy" id="412755"/>
    <lineage>
        <taxon>unclassified sequences</taxon>
        <taxon>metagenomes</taxon>
        <taxon>ecological metagenomes</taxon>
    </lineage>
</organism>
<sequence length="54" mass="6159">MARDFGAGPIQGYDPSYDQYPLYAFKMATGSGKTYVMALAIVWSYFNHKKEDKE</sequence>
<evidence type="ECO:0000313" key="3">
    <source>
        <dbReference type="EMBL" id="GAG70906.1"/>
    </source>
</evidence>
<gene>
    <name evidence="3" type="ORF">S01H4_05394</name>
</gene>
<comment type="caution">
    <text evidence="3">The sequence shown here is derived from an EMBL/GenBank/DDBJ whole genome shotgun (WGS) entry which is preliminary data.</text>
</comment>
<dbReference type="EMBL" id="BART01001558">
    <property type="protein sequence ID" value="GAG70906.1"/>
    <property type="molecule type" value="Genomic_DNA"/>
</dbReference>
<accession>X1BFV1</accession>
<dbReference type="InterPro" id="IPR006935">
    <property type="entry name" value="Helicase/UvrB_N"/>
</dbReference>
<dbReference type="AlphaFoldDB" id="X1BFV1"/>
<feature type="domain" description="Helicase/UvrB N-terminal" evidence="2">
    <location>
        <begin position="23"/>
        <end position="51"/>
    </location>
</feature>
<reference evidence="3" key="1">
    <citation type="journal article" date="2014" name="Front. Microbiol.">
        <title>High frequency of phylogenetically diverse reductive dehalogenase-homologous genes in deep subseafloor sedimentary metagenomes.</title>
        <authorList>
            <person name="Kawai M."/>
            <person name="Futagami T."/>
            <person name="Toyoda A."/>
            <person name="Takaki Y."/>
            <person name="Nishi S."/>
            <person name="Hori S."/>
            <person name="Arai W."/>
            <person name="Tsubouchi T."/>
            <person name="Morono Y."/>
            <person name="Uchiyama I."/>
            <person name="Ito T."/>
            <person name="Fujiyama A."/>
            <person name="Inagaki F."/>
            <person name="Takami H."/>
        </authorList>
    </citation>
    <scope>NUCLEOTIDE SEQUENCE</scope>
    <source>
        <strain evidence="3">Expedition CK06-06</strain>
    </source>
</reference>
<protein>
    <recommendedName>
        <fullName evidence="2">Helicase/UvrB N-terminal domain-containing protein</fullName>
    </recommendedName>
</protein>
<proteinExistence type="predicted"/>
<feature type="transmembrane region" description="Helical" evidence="1">
    <location>
        <begin position="23"/>
        <end position="46"/>
    </location>
</feature>
<feature type="non-terminal residue" evidence="3">
    <location>
        <position position="54"/>
    </location>
</feature>
<keyword evidence="1" id="KW-1133">Transmembrane helix</keyword>
<evidence type="ECO:0000256" key="1">
    <source>
        <dbReference type="SAM" id="Phobius"/>
    </source>
</evidence>
<dbReference type="GO" id="GO:0003677">
    <property type="term" value="F:DNA binding"/>
    <property type="evidence" value="ECO:0007669"/>
    <property type="project" value="InterPro"/>
</dbReference>
<dbReference type="GO" id="GO:0005524">
    <property type="term" value="F:ATP binding"/>
    <property type="evidence" value="ECO:0007669"/>
    <property type="project" value="InterPro"/>
</dbReference>